<comment type="pathway">
    <text evidence="4 16">Cofactor biosynthesis; coenzyme A biosynthesis; CoA from (R)-pantothenate: step 1/5.</text>
</comment>
<keyword evidence="13 16" id="KW-0173">Coenzyme A biosynthesis</keyword>
<evidence type="ECO:0000256" key="5">
    <source>
        <dbReference type="ARBA" id="ARBA00011738"/>
    </source>
</evidence>
<comment type="subcellular location">
    <subcellularLocation>
        <location evidence="3 16">Cytoplasm</location>
    </subcellularLocation>
</comment>
<feature type="binding site" evidence="16">
    <location>
        <position position="118"/>
    </location>
    <ligand>
        <name>substrate</name>
    </ligand>
</feature>
<evidence type="ECO:0000256" key="10">
    <source>
        <dbReference type="ARBA" id="ARBA00022777"/>
    </source>
</evidence>
<evidence type="ECO:0000256" key="2">
    <source>
        <dbReference type="ARBA" id="ARBA00001958"/>
    </source>
</evidence>
<keyword evidence="9 16" id="KW-0547">Nucleotide-binding</keyword>
<proteinExistence type="inferred from homology"/>
<evidence type="ECO:0000256" key="16">
    <source>
        <dbReference type="HAMAP-Rule" id="MF_01274"/>
    </source>
</evidence>
<feature type="binding site" evidence="16">
    <location>
        <position position="141"/>
    </location>
    <ligand>
        <name>ATP</name>
        <dbReference type="ChEBI" id="CHEBI:30616"/>
    </ligand>
</feature>
<evidence type="ECO:0000256" key="7">
    <source>
        <dbReference type="ARBA" id="ARBA00022490"/>
    </source>
</evidence>
<evidence type="ECO:0000256" key="15">
    <source>
        <dbReference type="ARBA" id="ARBA00040883"/>
    </source>
</evidence>
<dbReference type="PANTHER" id="PTHR34265:SF1">
    <property type="entry name" value="TYPE III PANTOTHENATE KINASE"/>
    <property type="match status" value="1"/>
</dbReference>
<feature type="active site" description="Proton acceptor" evidence="16">
    <location>
        <position position="127"/>
    </location>
</feature>
<dbReference type="HAMAP" id="MF_01274">
    <property type="entry name" value="Pantothen_kinase_3"/>
    <property type="match status" value="1"/>
</dbReference>
<comment type="cofactor">
    <cofactor evidence="16">
        <name>NH4(+)</name>
        <dbReference type="ChEBI" id="CHEBI:28938"/>
    </cofactor>
    <cofactor evidence="16">
        <name>K(+)</name>
        <dbReference type="ChEBI" id="CHEBI:29103"/>
    </cofactor>
    <text evidence="16">A monovalent cation. Ammonium or potassium.</text>
</comment>
<evidence type="ECO:0000256" key="1">
    <source>
        <dbReference type="ARBA" id="ARBA00001206"/>
    </source>
</evidence>
<comment type="caution">
    <text evidence="18">The sequence shown here is derived from an EMBL/GenBank/DDBJ whole genome shotgun (WGS) entry which is preliminary data.</text>
</comment>
<dbReference type="Gene3D" id="3.30.420.40">
    <property type="match status" value="2"/>
</dbReference>
<evidence type="ECO:0000313" key="18">
    <source>
        <dbReference type="EMBL" id="TMQ65595.1"/>
    </source>
</evidence>
<evidence type="ECO:0000256" key="11">
    <source>
        <dbReference type="ARBA" id="ARBA00022840"/>
    </source>
</evidence>
<reference evidence="18 19" key="1">
    <citation type="journal article" date="2019" name="Nat. Microbiol.">
        <title>Mediterranean grassland soil C-N compound turnover is dependent on rainfall and depth, and is mediated by genomically divergent microorganisms.</title>
        <authorList>
            <person name="Diamond S."/>
            <person name="Andeer P.F."/>
            <person name="Li Z."/>
            <person name="Crits-Christoph A."/>
            <person name="Burstein D."/>
            <person name="Anantharaman K."/>
            <person name="Lane K.R."/>
            <person name="Thomas B.C."/>
            <person name="Pan C."/>
            <person name="Northen T.R."/>
            <person name="Banfield J.F."/>
        </authorList>
    </citation>
    <scope>NUCLEOTIDE SEQUENCE [LARGE SCALE GENOMIC DNA]</scope>
    <source>
        <strain evidence="18">WS_9</strain>
    </source>
</reference>
<comment type="similarity">
    <text evidence="14 16">Belongs to the type III pantothenate kinase family.</text>
</comment>
<dbReference type="GO" id="GO:0015937">
    <property type="term" value="P:coenzyme A biosynthetic process"/>
    <property type="evidence" value="ECO:0007669"/>
    <property type="project" value="UniProtKB-UniRule"/>
</dbReference>
<keyword evidence="11 16" id="KW-0067">ATP-binding</keyword>
<evidence type="ECO:0000256" key="17">
    <source>
        <dbReference type="SAM" id="MobiDB-lite"/>
    </source>
</evidence>
<dbReference type="InterPro" id="IPR043129">
    <property type="entry name" value="ATPase_NBD"/>
</dbReference>
<dbReference type="Proteomes" id="UP000317691">
    <property type="component" value="Unassembled WGS sequence"/>
</dbReference>
<evidence type="ECO:0000256" key="9">
    <source>
        <dbReference type="ARBA" id="ARBA00022741"/>
    </source>
</evidence>
<keyword evidence="7 16" id="KW-0963">Cytoplasm</keyword>
<dbReference type="EC" id="2.7.1.33" evidence="6 16"/>
<dbReference type="GO" id="GO:0004594">
    <property type="term" value="F:pantothenate kinase activity"/>
    <property type="evidence" value="ECO:0007669"/>
    <property type="project" value="UniProtKB-UniRule"/>
</dbReference>
<evidence type="ECO:0000256" key="14">
    <source>
        <dbReference type="ARBA" id="ARBA00038036"/>
    </source>
</evidence>
<evidence type="ECO:0000256" key="13">
    <source>
        <dbReference type="ARBA" id="ARBA00022993"/>
    </source>
</evidence>
<name>A0A538TPU4_UNCEI</name>
<comment type="function">
    <text evidence="16">Catalyzes the phosphorylation of pantothenate (Pan), the first step in CoA biosynthesis.</text>
</comment>
<comment type="catalytic activity">
    <reaction evidence="1 16">
        <text>(R)-pantothenate + ATP = (R)-4'-phosphopantothenate + ADP + H(+)</text>
        <dbReference type="Rhea" id="RHEA:16373"/>
        <dbReference type="ChEBI" id="CHEBI:10986"/>
        <dbReference type="ChEBI" id="CHEBI:15378"/>
        <dbReference type="ChEBI" id="CHEBI:29032"/>
        <dbReference type="ChEBI" id="CHEBI:30616"/>
        <dbReference type="ChEBI" id="CHEBI:456216"/>
        <dbReference type="EC" id="2.7.1.33"/>
    </reaction>
</comment>
<evidence type="ECO:0000256" key="3">
    <source>
        <dbReference type="ARBA" id="ARBA00004496"/>
    </source>
</evidence>
<dbReference type="CDD" id="cd24015">
    <property type="entry name" value="ASKHA_NBD_PanK-III"/>
    <property type="match status" value="1"/>
</dbReference>
<dbReference type="InterPro" id="IPR004619">
    <property type="entry name" value="Type_III_PanK"/>
</dbReference>
<feature type="binding site" evidence="16">
    <location>
        <begin position="125"/>
        <end position="128"/>
    </location>
    <ligand>
        <name>substrate</name>
    </ligand>
</feature>
<keyword evidence="10 16" id="KW-0418">Kinase</keyword>
<evidence type="ECO:0000256" key="6">
    <source>
        <dbReference type="ARBA" id="ARBA00012102"/>
    </source>
</evidence>
<dbReference type="GO" id="GO:0005524">
    <property type="term" value="F:ATP binding"/>
    <property type="evidence" value="ECO:0007669"/>
    <property type="project" value="UniProtKB-UniRule"/>
</dbReference>
<feature type="binding site" evidence="16">
    <location>
        <position position="193"/>
    </location>
    <ligand>
        <name>substrate</name>
    </ligand>
</feature>
<dbReference type="GO" id="GO:0046872">
    <property type="term" value="F:metal ion binding"/>
    <property type="evidence" value="ECO:0007669"/>
    <property type="project" value="UniProtKB-KW"/>
</dbReference>
<feature type="binding site" evidence="16">
    <location>
        <begin position="6"/>
        <end position="13"/>
    </location>
    <ligand>
        <name>ATP</name>
        <dbReference type="ChEBI" id="CHEBI:30616"/>
    </ligand>
</feature>
<dbReference type="AlphaFoldDB" id="A0A538TPU4"/>
<comment type="cofactor">
    <cofactor evidence="2">
        <name>K(+)</name>
        <dbReference type="ChEBI" id="CHEBI:29103"/>
    </cofactor>
</comment>
<keyword evidence="8 16" id="KW-0808">Transferase</keyword>
<dbReference type="Pfam" id="PF03309">
    <property type="entry name" value="Pan_kinase"/>
    <property type="match status" value="1"/>
</dbReference>
<keyword evidence="12 16" id="KW-0630">Potassium</keyword>
<evidence type="ECO:0000256" key="8">
    <source>
        <dbReference type="ARBA" id="ARBA00022679"/>
    </source>
</evidence>
<accession>A0A538TPU4</accession>
<feature type="binding site" evidence="16">
    <location>
        <position position="138"/>
    </location>
    <ligand>
        <name>K(+)</name>
        <dbReference type="ChEBI" id="CHEBI:29103"/>
    </ligand>
</feature>
<organism evidence="18 19">
    <name type="scientific">Eiseniibacteriota bacterium</name>
    <dbReference type="NCBI Taxonomy" id="2212470"/>
    <lineage>
        <taxon>Bacteria</taxon>
        <taxon>Candidatus Eiseniibacteriota</taxon>
    </lineage>
</organism>
<dbReference type="EMBL" id="VBOZ01000012">
    <property type="protein sequence ID" value="TMQ65595.1"/>
    <property type="molecule type" value="Genomic_DNA"/>
</dbReference>
<evidence type="ECO:0000256" key="4">
    <source>
        <dbReference type="ARBA" id="ARBA00005225"/>
    </source>
</evidence>
<keyword evidence="16" id="KW-0479">Metal-binding</keyword>
<dbReference type="SUPFAM" id="SSF53067">
    <property type="entry name" value="Actin-like ATPase domain"/>
    <property type="match status" value="2"/>
</dbReference>
<gene>
    <name evidence="16" type="primary">coaX</name>
    <name evidence="18" type="ORF">E6K79_04500</name>
</gene>
<comment type="subunit">
    <text evidence="5 16">Homodimer.</text>
</comment>
<evidence type="ECO:0000313" key="19">
    <source>
        <dbReference type="Proteomes" id="UP000317691"/>
    </source>
</evidence>
<dbReference type="PANTHER" id="PTHR34265">
    <property type="entry name" value="TYPE III PANTOTHENATE KINASE"/>
    <property type="match status" value="1"/>
</dbReference>
<dbReference type="NCBIfam" id="TIGR00671">
    <property type="entry name" value="baf"/>
    <property type="match status" value="1"/>
</dbReference>
<evidence type="ECO:0000256" key="12">
    <source>
        <dbReference type="ARBA" id="ARBA00022958"/>
    </source>
</evidence>
<dbReference type="UniPathway" id="UPA00241">
    <property type="reaction ID" value="UER00352"/>
</dbReference>
<dbReference type="GO" id="GO:0005737">
    <property type="term" value="C:cytoplasm"/>
    <property type="evidence" value="ECO:0007669"/>
    <property type="project" value="UniProtKB-SubCell"/>
</dbReference>
<sequence>MLLAIDIGNTEVTMGLFDGTDLRRSFRVSSETRRTADEVELLLRQAFPELGDRKSRAIARAGAQGMAPLREDAQGHAAIVGSVVPAQTPIYLDAAKRMTLGEPLLVTAATTARVKIEYRDPESAGADRIANAAAIVVDFGTATTFDVLLKGRRYRGGVIAPGILTGAEHLVRRAARLSAFELKPPRRVVGRNTEESLQSGVFYGAVGQVDAIVRRIAAEEKIQPKVIATGGLAAAIAAHSETIQEVDPDLTLHGLRLIHHRHGPRHGQSHGRGHGPRKPKPRRQ</sequence>
<feature type="region of interest" description="Disordered" evidence="17">
    <location>
        <begin position="261"/>
        <end position="284"/>
    </location>
</feature>
<protein>
    <recommendedName>
        <fullName evidence="15 16">Type III pantothenate kinase</fullName>
        <ecNumber evidence="6 16">2.7.1.33</ecNumber>
    </recommendedName>
    <alternativeName>
        <fullName evidence="16">PanK-III</fullName>
    </alternativeName>
    <alternativeName>
        <fullName evidence="16">Pantothenic acid kinase</fullName>
    </alternativeName>
</protein>